<evidence type="ECO:0000256" key="2">
    <source>
        <dbReference type="ARBA" id="ARBA00004496"/>
    </source>
</evidence>
<evidence type="ECO:0000256" key="7">
    <source>
        <dbReference type="ARBA" id="ARBA00023235"/>
    </source>
</evidence>
<keyword evidence="6" id="KW-0143">Chaperone</keyword>
<protein>
    <recommendedName>
        <fullName evidence="9">Peptidyl-prolyl cis-trans isomerase</fullName>
        <ecNumber evidence="9">5.2.1.8</ecNumber>
    </recommendedName>
</protein>
<evidence type="ECO:0000256" key="8">
    <source>
        <dbReference type="PROSITE-ProRule" id="PRU00277"/>
    </source>
</evidence>
<comment type="catalytic activity">
    <reaction evidence="1 8 9">
        <text>[protein]-peptidylproline (omega=180) = [protein]-peptidylproline (omega=0)</text>
        <dbReference type="Rhea" id="RHEA:16237"/>
        <dbReference type="Rhea" id="RHEA-COMP:10747"/>
        <dbReference type="Rhea" id="RHEA-COMP:10748"/>
        <dbReference type="ChEBI" id="CHEBI:83833"/>
        <dbReference type="ChEBI" id="CHEBI:83834"/>
        <dbReference type="EC" id="5.2.1.8"/>
    </reaction>
</comment>
<dbReference type="Pfam" id="PF00254">
    <property type="entry name" value="FKBP_C"/>
    <property type="match status" value="1"/>
</dbReference>
<dbReference type="STRING" id="890420.SAMN05216226_1176"/>
<evidence type="ECO:0000313" key="11">
    <source>
        <dbReference type="EMBL" id="SDK07977.1"/>
    </source>
</evidence>
<dbReference type="PANTHER" id="PTHR47861">
    <property type="entry name" value="FKBP-TYPE PEPTIDYL-PROLYL CIS-TRANS ISOMERASE SLYD"/>
    <property type="match status" value="1"/>
</dbReference>
<evidence type="ECO:0000256" key="1">
    <source>
        <dbReference type="ARBA" id="ARBA00000971"/>
    </source>
</evidence>
<dbReference type="InterPro" id="IPR046357">
    <property type="entry name" value="PPIase_dom_sf"/>
</dbReference>
<dbReference type="GO" id="GO:0042026">
    <property type="term" value="P:protein refolding"/>
    <property type="evidence" value="ECO:0007669"/>
    <property type="project" value="UniProtKB-ARBA"/>
</dbReference>
<evidence type="ECO:0000256" key="4">
    <source>
        <dbReference type="ARBA" id="ARBA00022490"/>
    </source>
</evidence>
<dbReference type="OrthoDB" id="8615at2157"/>
<comment type="similarity">
    <text evidence="3 9">Belongs to the FKBP-type PPIase family.</text>
</comment>
<evidence type="ECO:0000256" key="9">
    <source>
        <dbReference type="RuleBase" id="RU003915"/>
    </source>
</evidence>
<keyword evidence="7 8" id="KW-0413">Isomerase</keyword>
<comment type="subcellular location">
    <subcellularLocation>
        <location evidence="2">Cytoplasm</location>
    </subcellularLocation>
</comment>
<keyword evidence="12" id="KW-1185">Reference proteome</keyword>
<keyword evidence="5 8" id="KW-0697">Rotamase</keyword>
<dbReference type="GO" id="GO:0003755">
    <property type="term" value="F:peptidyl-prolyl cis-trans isomerase activity"/>
    <property type="evidence" value="ECO:0007669"/>
    <property type="project" value="UniProtKB-UniRule"/>
</dbReference>
<evidence type="ECO:0000256" key="6">
    <source>
        <dbReference type="ARBA" id="ARBA00023186"/>
    </source>
</evidence>
<reference evidence="11 12" key="1">
    <citation type="submission" date="2016-10" db="EMBL/GenBank/DDBJ databases">
        <authorList>
            <person name="de Groot N.N."/>
        </authorList>
    </citation>
    <scope>NUCLEOTIDE SEQUENCE [LARGE SCALE GENOMIC DNA]</scope>
    <source>
        <strain evidence="11 12">IBRC-M10015</strain>
    </source>
</reference>
<dbReference type="PROSITE" id="PS50059">
    <property type="entry name" value="FKBP_PPIASE"/>
    <property type="match status" value="1"/>
</dbReference>
<sequence>MPISEGDSVTISYVGRLEDGTVFDTSDEELAREAGVDEEYPERSFKPLEVKLGSDRVIEGLAEELVGMEVGEEKTITIPPEKAYGPHTEDRVAEYDRADFDEMIGDRELAEGFEVETEDGLPGEVVDFDAGSVTVDFNHELAGETLTFEIEVLAVE</sequence>
<dbReference type="GO" id="GO:0005737">
    <property type="term" value="C:cytoplasm"/>
    <property type="evidence" value="ECO:0007669"/>
    <property type="project" value="UniProtKB-SubCell"/>
</dbReference>
<gene>
    <name evidence="11" type="ORF">SAMN05216226_1176</name>
</gene>
<dbReference type="PANTHER" id="PTHR47861:SF3">
    <property type="entry name" value="FKBP-TYPE PEPTIDYL-PROLYL CIS-TRANS ISOMERASE SLYD"/>
    <property type="match status" value="1"/>
</dbReference>
<evidence type="ECO:0000256" key="5">
    <source>
        <dbReference type="ARBA" id="ARBA00023110"/>
    </source>
</evidence>
<dbReference type="Gene3D" id="3.10.50.40">
    <property type="match status" value="1"/>
</dbReference>
<accession>A0A1G8YZ20</accession>
<evidence type="ECO:0000313" key="12">
    <source>
        <dbReference type="Proteomes" id="UP000198856"/>
    </source>
</evidence>
<dbReference type="Proteomes" id="UP000198856">
    <property type="component" value="Unassembled WGS sequence"/>
</dbReference>
<proteinExistence type="inferred from homology"/>
<dbReference type="EC" id="5.2.1.8" evidence="9"/>
<name>A0A1G8YZ20_9EURY</name>
<dbReference type="InterPro" id="IPR001179">
    <property type="entry name" value="PPIase_FKBP_dom"/>
</dbReference>
<evidence type="ECO:0000259" key="10">
    <source>
        <dbReference type="PROSITE" id="PS50059"/>
    </source>
</evidence>
<feature type="domain" description="PPIase FKBP-type" evidence="10">
    <location>
        <begin position="6"/>
        <end position="86"/>
    </location>
</feature>
<dbReference type="EMBL" id="FNFC01000017">
    <property type="protein sequence ID" value="SDK07977.1"/>
    <property type="molecule type" value="Genomic_DNA"/>
</dbReference>
<evidence type="ECO:0000256" key="3">
    <source>
        <dbReference type="ARBA" id="ARBA00006577"/>
    </source>
</evidence>
<dbReference type="SUPFAM" id="SSF54534">
    <property type="entry name" value="FKBP-like"/>
    <property type="match status" value="1"/>
</dbReference>
<dbReference type="RefSeq" id="WP_092704379.1">
    <property type="nucleotide sequence ID" value="NZ_FNFC01000017.1"/>
</dbReference>
<organism evidence="11 12">
    <name type="scientific">Halovenus aranensis</name>
    <dbReference type="NCBI Taxonomy" id="890420"/>
    <lineage>
        <taxon>Archaea</taxon>
        <taxon>Methanobacteriati</taxon>
        <taxon>Methanobacteriota</taxon>
        <taxon>Stenosarchaea group</taxon>
        <taxon>Halobacteria</taxon>
        <taxon>Halobacteriales</taxon>
        <taxon>Haloarculaceae</taxon>
        <taxon>Halovenus</taxon>
    </lineage>
</organism>
<dbReference type="AlphaFoldDB" id="A0A1G8YZ20"/>
<keyword evidence="4" id="KW-0963">Cytoplasm</keyword>